<evidence type="ECO:0000313" key="1">
    <source>
        <dbReference type="EMBL" id="ADU23435.1"/>
    </source>
</evidence>
<dbReference type="KEGG" id="ral:Rumal_2969"/>
<dbReference type="EMBL" id="CP002403">
    <property type="protein sequence ID" value="ADU23435.1"/>
    <property type="molecule type" value="Genomic_DNA"/>
</dbReference>
<dbReference type="HOGENOM" id="CLU_3332564_0_0_9"/>
<evidence type="ECO:0000313" key="2">
    <source>
        <dbReference type="Proteomes" id="UP000006919"/>
    </source>
</evidence>
<accession>E6UJ87</accession>
<dbReference type="Proteomes" id="UP000006919">
    <property type="component" value="Chromosome"/>
</dbReference>
<sequence length="38" mass="4385">MGVLKDKRICGVCSDVRGIAYNSHQKRKNGKHTIWRKT</sequence>
<name>E6UJ87_RUMA7</name>
<organism evidence="1 2">
    <name type="scientific">Ruminococcus albus (strain ATCC 27210 / DSM 20455 / JCM 14654 / NCDO 2250 / 7)</name>
    <dbReference type="NCBI Taxonomy" id="697329"/>
    <lineage>
        <taxon>Bacteria</taxon>
        <taxon>Bacillati</taxon>
        <taxon>Bacillota</taxon>
        <taxon>Clostridia</taxon>
        <taxon>Eubacteriales</taxon>
        <taxon>Oscillospiraceae</taxon>
        <taxon>Ruminococcus</taxon>
    </lineage>
</organism>
<protein>
    <submittedName>
        <fullName evidence="1">Uncharacterized protein</fullName>
    </submittedName>
</protein>
<reference evidence="1 2" key="1">
    <citation type="journal article" date="2011" name="J. Bacteriol.">
        <title>Complete genome of the cellulolytic ruminal bacterium Ruminococcus albus 7.</title>
        <authorList>
            <person name="Suen G."/>
            <person name="Stevenson D.M."/>
            <person name="Bruce D.C."/>
            <person name="Chertkov O."/>
            <person name="Copeland A."/>
            <person name="Cheng J.F."/>
            <person name="Detter C."/>
            <person name="Detter J.C."/>
            <person name="Goodwin L.A."/>
            <person name="Han C.S."/>
            <person name="Hauser L.J."/>
            <person name="Ivanova N.N."/>
            <person name="Kyrpides N.C."/>
            <person name="Land M.L."/>
            <person name="Lapidus A."/>
            <person name="Lucas S."/>
            <person name="Ovchinnikova G."/>
            <person name="Pitluck S."/>
            <person name="Tapia R."/>
            <person name="Woyke T."/>
            <person name="Boyum J."/>
            <person name="Mead D."/>
            <person name="Weimer P.J."/>
        </authorList>
    </citation>
    <scope>NUCLEOTIDE SEQUENCE [LARGE SCALE GENOMIC DNA]</scope>
    <source>
        <strain evidence="2">ATCC 27210 / DSM 20455 / JCM 14654 / NCDO 2250 / 7</strain>
    </source>
</reference>
<gene>
    <name evidence="1" type="ordered locus">Rumal_2969</name>
</gene>
<dbReference type="AlphaFoldDB" id="E6UJ87"/>
<proteinExistence type="predicted"/>